<evidence type="ECO:0000256" key="1">
    <source>
        <dbReference type="ARBA" id="ARBA00022737"/>
    </source>
</evidence>
<evidence type="ECO:0008006" key="6">
    <source>
        <dbReference type="Google" id="ProtNLM"/>
    </source>
</evidence>
<dbReference type="InterPro" id="IPR011990">
    <property type="entry name" value="TPR-like_helical_dom_sf"/>
</dbReference>
<gene>
    <name evidence="4" type="ORF">K503DRAFT_731515</name>
</gene>
<dbReference type="AlphaFoldDB" id="A0A1B7NFG2"/>
<sequence length="626" mass="71008">MIQSQGRRAARNVSQNLRGPSLSAAIRSASSLEWKEGPTSTRPPSEKRSLLQSYPGKSQSGRPNLELLAQRLTQPVKREGNGEVEQKRLLKPYDLSMQLKHMCSEGDLNGAVERLKTMPRDAQNAAVWNTMISECLSAERYQLSYELFIDMKRRGFSPNNITFSTMLSGISLIKDWSKYSKQLQNAHSLYEYFQKHVESVKYHEPDNSKELSLQPLVAYIQILGGAGEYHKIFDVYFAMDQEGPLAPDRFVFTAMFKAISARHKRSVTGEETSTRNDVSSDAKHVWLQMEKVMQKNPDFQLDPGLIATAIRALTRGSPNDQTFAFVIIHDRLGLSKPGEDVPRRLSNNLNAWTLDATLQLCNTMQKHRLTVHFLRQVMEKINWDKVWMRYLIDSSHIHKLLRAYAGLASLGSLNEPNEALEALEWSIKHGVIYDLPKLSPTAQSYHLALMTCCRSADWPTAIRVYELMTGVEAGHFESGKSFPPTIKKRSKGKNLPTDVETISFLLRTALAANNLTHIRHAMWLADFVRVDALLSDEKTAAFYRSKLASTLMEAIKRLQEAGDFTREQEKAWSSYRSLAREVLKSTRGSPKPGVEEERLGNMRTLVDMDNYVAFQMASRSTKARTQ</sequence>
<evidence type="ECO:0000313" key="4">
    <source>
        <dbReference type="EMBL" id="OAX43500.1"/>
    </source>
</evidence>
<accession>A0A1B7NFG2</accession>
<dbReference type="OrthoDB" id="185373at2759"/>
<dbReference type="InterPro" id="IPR002885">
    <property type="entry name" value="PPR_rpt"/>
</dbReference>
<keyword evidence="5" id="KW-1185">Reference proteome</keyword>
<evidence type="ECO:0000256" key="3">
    <source>
        <dbReference type="SAM" id="MobiDB-lite"/>
    </source>
</evidence>
<evidence type="ECO:0000313" key="5">
    <source>
        <dbReference type="Proteomes" id="UP000092154"/>
    </source>
</evidence>
<reference evidence="4 5" key="1">
    <citation type="submission" date="2016-06" db="EMBL/GenBank/DDBJ databases">
        <title>Comparative genomics of the ectomycorrhizal sister species Rhizopogon vinicolor and Rhizopogon vesiculosus (Basidiomycota: Boletales) reveals a divergence of the mating type B locus.</title>
        <authorList>
            <consortium name="DOE Joint Genome Institute"/>
            <person name="Mujic A.B."/>
            <person name="Kuo A."/>
            <person name="Tritt A."/>
            <person name="Lipzen A."/>
            <person name="Chen C."/>
            <person name="Johnson J."/>
            <person name="Sharma A."/>
            <person name="Barry K."/>
            <person name="Grigoriev I.V."/>
            <person name="Spatafora J.W."/>
        </authorList>
    </citation>
    <scope>NUCLEOTIDE SEQUENCE [LARGE SCALE GENOMIC DNA]</scope>
    <source>
        <strain evidence="4 5">AM-OR11-026</strain>
    </source>
</reference>
<feature type="compositionally biased region" description="Polar residues" evidence="3">
    <location>
        <begin position="1"/>
        <end position="18"/>
    </location>
</feature>
<dbReference type="STRING" id="1314800.A0A1B7NFG2"/>
<dbReference type="Proteomes" id="UP000092154">
    <property type="component" value="Unassembled WGS sequence"/>
</dbReference>
<evidence type="ECO:0000256" key="2">
    <source>
        <dbReference type="PROSITE-ProRule" id="PRU00708"/>
    </source>
</evidence>
<dbReference type="PANTHER" id="PTHR47942">
    <property type="entry name" value="TETRATRICOPEPTIDE REPEAT (TPR)-LIKE SUPERFAMILY PROTEIN-RELATED"/>
    <property type="match status" value="1"/>
</dbReference>
<dbReference type="NCBIfam" id="TIGR00756">
    <property type="entry name" value="PPR"/>
    <property type="match status" value="1"/>
</dbReference>
<feature type="region of interest" description="Disordered" evidence="3">
    <location>
        <begin position="1"/>
        <end position="65"/>
    </location>
</feature>
<feature type="compositionally biased region" description="Low complexity" evidence="3">
    <location>
        <begin position="21"/>
        <end position="32"/>
    </location>
</feature>
<keyword evidence="1" id="KW-0677">Repeat</keyword>
<protein>
    <recommendedName>
        <fullName evidence="6">Pentacotripeptide-repeat region of PRORP domain-containing protein</fullName>
    </recommendedName>
</protein>
<dbReference type="InterPro" id="IPR051222">
    <property type="entry name" value="PPR/CCM1_RNA-binding"/>
</dbReference>
<dbReference type="PROSITE" id="PS51375">
    <property type="entry name" value="PPR"/>
    <property type="match status" value="1"/>
</dbReference>
<feature type="repeat" description="PPR" evidence="2">
    <location>
        <begin position="124"/>
        <end position="158"/>
    </location>
</feature>
<dbReference type="PANTHER" id="PTHR47942:SF63">
    <property type="entry name" value="PENTATRICOPEPTIDE REPEAT-CONTAINING PROTEIN"/>
    <property type="match status" value="1"/>
</dbReference>
<name>A0A1B7NFG2_9AGAM</name>
<organism evidence="4 5">
    <name type="scientific">Rhizopogon vinicolor AM-OR11-026</name>
    <dbReference type="NCBI Taxonomy" id="1314800"/>
    <lineage>
        <taxon>Eukaryota</taxon>
        <taxon>Fungi</taxon>
        <taxon>Dikarya</taxon>
        <taxon>Basidiomycota</taxon>
        <taxon>Agaricomycotina</taxon>
        <taxon>Agaricomycetes</taxon>
        <taxon>Agaricomycetidae</taxon>
        <taxon>Boletales</taxon>
        <taxon>Suillineae</taxon>
        <taxon>Rhizopogonaceae</taxon>
        <taxon>Rhizopogon</taxon>
    </lineage>
</organism>
<feature type="compositionally biased region" description="Polar residues" evidence="3">
    <location>
        <begin position="50"/>
        <end position="62"/>
    </location>
</feature>
<proteinExistence type="predicted"/>
<dbReference type="Pfam" id="PF13041">
    <property type="entry name" value="PPR_2"/>
    <property type="match status" value="1"/>
</dbReference>
<dbReference type="InParanoid" id="A0A1B7NFG2"/>
<dbReference type="Gene3D" id="1.25.40.10">
    <property type="entry name" value="Tetratricopeptide repeat domain"/>
    <property type="match status" value="2"/>
</dbReference>
<dbReference type="EMBL" id="KV448137">
    <property type="protein sequence ID" value="OAX43500.1"/>
    <property type="molecule type" value="Genomic_DNA"/>
</dbReference>